<feature type="domain" description="Sulfatase-modifying factor enzyme-like" evidence="2">
    <location>
        <begin position="58"/>
        <end position="325"/>
    </location>
</feature>
<name>A0ABT6ATZ2_9BURK</name>
<evidence type="ECO:0000313" key="3">
    <source>
        <dbReference type="EMBL" id="MDF3835151.1"/>
    </source>
</evidence>
<dbReference type="Pfam" id="PF03781">
    <property type="entry name" value="FGE-sulfatase"/>
    <property type="match status" value="1"/>
</dbReference>
<gene>
    <name evidence="3" type="ORF">P3W85_19610</name>
</gene>
<sequence length="328" mass="35762">MKTTTVLAVLVATVLAAAGAMAMVSDSVQAPPTDALGSERACRVYSGLPPGWGKERYAGMIRVEGGRVTLGSTEGYAEERPLREATVESFWIDRTEVTNAQFASFAHSTGYVTEAERRGRGIVFRKPLPREEVAYGSWWHEVQGADWRHPDGPGSDLRGRENEPVVQVTRADAEAYAQWLGHRLPTEAQWEYAAKAHGRGERIERGPRSQTGRPGANFWQGIFPYIDTAEDGHAGRAPVGCYAANGFGVFDLIGNVWEWTADDWSGRAQFHGAGFGVSASESRAPGLIKGGSFLCSADFCVRYRASARQPQEPDMPTAHSGFRTVMAH</sequence>
<evidence type="ECO:0000256" key="1">
    <source>
        <dbReference type="SAM" id="SignalP"/>
    </source>
</evidence>
<keyword evidence="1" id="KW-0732">Signal</keyword>
<keyword evidence="4" id="KW-1185">Reference proteome</keyword>
<dbReference type="InterPro" id="IPR051043">
    <property type="entry name" value="Sulfatase_Mod_Factor_Kinase"/>
</dbReference>
<feature type="signal peptide" evidence="1">
    <location>
        <begin position="1"/>
        <end position="22"/>
    </location>
</feature>
<dbReference type="InterPro" id="IPR042095">
    <property type="entry name" value="SUMF_sf"/>
</dbReference>
<organism evidence="3 4">
    <name type="scientific">Cupriavidus basilensis</name>
    <dbReference type="NCBI Taxonomy" id="68895"/>
    <lineage>
        <taxon>Bacteria</taxon>
        <taxon>Pseudomonadati</taxon>
        <taxon>Pseudomonadota</taxon>
        <taxon>Betaproteobacteria</taxon>
        <taxon>Burkholderiales</taxon>
        <taxon>Burkholderiaceae</taxon>
        <taxon>Cupriavidus</taxon>
    </lineage>
</organism>
<dbReference type="PANTHER" id="PTHR23150:SF19">
    <property type="entry name" value="FORMYLGLYCINE-GENERATING ENZYME"/>
    <property type="match status" value="1"/>
</dbReference>
<evidence type="ECO:0000259" key="2">
    <source>
        <dbReference type="Pfam" id="PF03781"/>
    </source>
</evidence>
<dbReference type="SUPFAM" id="SSF56436">
    <property type="entry name" value="C-type lectin-like"/>
    <property type="match status" value="1"/>
</dbReference>
<evidence type="ECO:0000313" key="4">
    <source>
        <dbReference type="Proteomes" id="UP001216674"/>
    </source>
</evidence>
<dbReference type="PANTHER" id="PTHR23150">
    <property type="entry name" value="SULFATASE MODIFYING FACTOR 1, 2"/>
    <property type="match status" value="1"/>
</dbReference>
<dbReference type="EMBL" id="JARJLM010000328">
    <property type="protein sequence ID" value="MDF3835151.1"/>
    <property type="molecule type" value="Genomic_DNA"/>
</dbReference>
<comment type="caution">
    <text evidence="3">The sequence shown here is derived from an EMBL/GenBank/DDBJ whole genome shotgun (WGS) entry which is preliminary data.</text>
</comment>
<dbReference type="RefSeq" id="WP_276266028.1">
    <property type="nucleotide sequence ID" value="NZ_JARJLM010000328.1"/>
</dbReference>
<dbReference type="InterPro" id="IPR005532">
    <property type="entry name" value="SUMF_dom"/>
</dbReference>
<proteinExistence type="predicted"/>
<dbReference type="Gene3D" id="3.90.1580.10">
    <property type="entry name" value="paralog of FGE (formylglycine-generating enzyme)"/>
    <property type="match status" value="1"/>
</dbReference>
<dbReference type="Proteomes" id="UP001216674">
    <property type="component" value="Unassembled WGS sequence"/>
</dbReference>
<dbReference type="InterPro" id="IPR016187">
    <property type="entry name" value="CTDL_fold"/>
</dbReference>
<protein>
    <submittedName>
        <fullName evidence="3">Formylglycine-generating enzyme family protein</fullName>
    </submittedName>
</protein>
<feature type="chain" id="PRO_5045643721" evidence="1">
    <location>
        <begin position="23"/>
        <end position="328"/>
    </location>
</feature>
<reference evidence="3 4" key="1">
    <citation type="submission" date="2023-03" db="EMBL/GenBank/DDBJ databases">
        <title>Draft assemblies of triclosan tolerant bacteria isolated from returned activated sludge.</title>
        <authorList>
            <person name="Van Hamelsveld S."/>
        </authorList>
    </citation>
    <scope>NUCLEOTIDE SEQUENCE [LARGE SCALE GENOMIC DNA]</scope>
    <source>
        <strain evidence="3 4">GW210010_S58</strain>
    </source>
</reference>
<accession>A0ABT6ATZ2</accession>